<dbReference type="AlphaFoldDB" id="A0A0A9EAL1"/>
<name>A0A0A9EAL1_ARUDO</name>
<reference evidence="1" key="1">
    <citation type="submission" date="2014-09" db="EMBL/GenBank/DDBJ databases">
        <authorList>
            <person name="Magalhaes I.L.F."/>
            <person name="Oliveira U."/>
            <person name="Santos F.R."/>
            <person name="Vidigal T.H.D.A."/>
            <person name="Brescovit A.D."/>
            <person name="Santos A.J."/>
        </authorList>
    </citation>
    <scope>NUCLEOTIDE SEQUENCE</scope>
    <source>
        <tissue evidence="1">Shoot tissue taken approximately 20 cm above the soil surface</tissue>
    </source>
</reference>
<reference evidence="1" key="2">
    <citation type="journal article" date="2015" name="Data Brief">
        <title>Shoot transcriptome of the giant reed, Arundo donax.</title>
        <authorList>
            <person name="Barrero R.A."/>
            <person name="Guerrero F.D."/>
            <person name="Moolhuijzen P."/>
            <person name="Goolsby J.A."/>
            <person name="Tidwell J."/>
            <person name="Bellgard S.E."/>
            <person name="Bellgard M.I."/>
        </authorList>
    </citation>
    <scope>NUCLEOTIDE SEQUENCE</scope>
    <source>
        <tissue evidence="1">Shoot tissue taken approximately 20 cm above the soil surface</tissue>
    </source>
</reference>
<evidence type="ECO:0000313" key="1">
    <source>
        <dbReference type="EMBL" id="JAD97076.1"/>
    </source>
</evidence>
<sequence length="67" mass="7888">MLHPPLKSYRIHCLYQCSEVLSKRQKWTELTLKIQLLEVRHRNLAAVLVVGILKSQLDNILHPAFKR</sequence>
<accession>A0A0A9EAL1</accession>
<proteinExistence type="predicted"/>
<dbReference type="EMBL" id="GBRH01200819">
    <property type="protein sequence ID" value="JAD97076.1"/>
    <property type="molecule type" value="Transcribed_RNA"/>
</dbReference>
<protein>
    <submittedName>
        <fullName evidence="1">Uncharacterized protein</fullName>
    </submittedName>
</protein>
<organism evidence="1">
    <name type="scientific">Arundo donax</name>
    <name type="common">Giant reed</name>
    <name type="synonym">Donax arundinaceus</name>
    <dbReference type="NCBI Taxonomy" id="35708"/>
    <lineage>
        <taxon>Eukaryota</taxon>
        <taxon>Viridiplantae</taxon>
        <taxon>Streptophyta</taxon>
        <taxon>Embryophyta</taxon>
        <taxon>Tracheophyta</taxon>
        <taxon>Spermatophyta</taxon>
        <taxon>Magnoliopsida</taxon>
        <taxon>Liliopsida</taxon>
        <taxon>Poales</taxon>
        <taxon>Poaceae</taxon>
        <taxon>PACMAD clade</taxon>
        <taxon>Arundinoideae</taxon>
        <taxon>Arundineae</taxon>
        <taxon>Arundo</taxon>
    </lineage>
</organism>